<organism evidence="2 3">
    <name type="scientific">Dickeya poaceiphila</name>
    <dbReference type="NCBI Taxonomy" id="568768"/>
    <lineage>
        <taxon>Bacteria</taxon>
        <taxon>Pseudomonadati</taxon>
        <taxon>Pseudomonadota</taxon>
        <taxon>Gammaproteobacteria</taxon>
        <taxon>Enterobacterales</taxon>
        <taxon>Pectobacteriaceae</taxon>
        <taxon>Dickeya</taxon>
    </lineage>
</organism>
<accession>A0A5B8I769</accession>
<dbReference type="KEGG" id="dic:Dpoa569_0002157"/>
<evidence type="ECO:0000313" key="2">
    <source>
        <dbReference type="EMBL" id="QDX30284.1"/>
    </source>
</evidence>
<dbReference type="AlphaFoldDB" id="A0A5B8I769"/>
<dbReference type="OrthoDB" id="9796448at2"/>
<dbReference type="EMBL" id="CP042220">
    <property type="protein sequence ID" value="QDX30284.1"/>
    <property type="molecule type" value="Genomic_DNA"/>
</dbReference>
<dbReference type="PANTHER" id="PTHR34068:SF1">
    <property type="entry name" value="UPF0145 PROTEIN YBJQ"/>
    <property type="match status" value="1"/>
</dbReference>
<dbReference type="SUPFAM" id="SSF117782">
    <property type="entry name" value="YbjQ-like"/>
    <property type="match status" value="1"/>
</dbReference>
<dbReference type="STRING" id="568768.GCA_000406125_01697"/>
<gene>
    <name evidence="2" type="ORF">Dpoa569_0002157</name>
</gene>
<dbReference type="Gene3D" id="3.30.110.70">
    <property type="entry name" value="Hypothetical protein apc22750. Chain B"/>
    <property type="match status" value="1"/>
</dbReference>
<proteinExistence type="inferred from homology"/>
<keyword evidence="3" id="KW-1185">Reference proteome</keyword>
<dbReference type="InterPro" id="IPR035439">
    <property type="entry name" value="UPF0145_dom_sf"/>
</dbReference>
<name>A0A5B8I769_9GAMM</name>
<dbReference type="Proteomes" id="UP000320591">
    <property type="component" value="Chromosome"/>
</dbReference>
<sequence>MQLPTISQLSTTSMLEGHVIETYCGVITGKAIPDVNIFRDFFAGISNIVGGRFGAYEKELRYARQIAFREMQQQDKELVGMDTIVGIDIDYETVGKDRSMLMVSVGVAPVMVRLS</sequence>
<dbReference type="InterPro" id="IPR002765">
    <property type="entry name" value="UPF0145_YbjQ-like"/>
</dbReference>
<protein>
    <submittedName>
        <fullName evidence="2">Heavy metal-binding domain-containing protein</fullName>
    </submittedName>
</protein>
<dbReference type="PANTHER" id="PTHR34068">
    <property type="entry name" value="UPF0145 PROTEIN YBJQ"/>
    <property type="match status" value="1"/>
</dbReference>
<dbReference type="Pfam" id="PF01906">
    <property type="entry name" value="YbjQ_1"/>
    <property type="match status" value="1"/>
</dbReference>
<comment type="similarity">
    <text evidence="1">Belongs to the UPF0145 family.</text>
</comment>
<reference evidence="2 3" key="1">
    <citation type="journal article" date="2019" name="Environ. Microbiol.">
        <title>The phytopathogenic nature of Dickeya aquatica 174/2 and the dynamic early evolution of Dickeya pathogenicity.</title>
        <authorList>
            <person name="Duprey A."/>
            <person name="Taib N."/>
            <person name="Leonard S."/>
            <person name="Garin T."/>
            <person name="Flandrois J.P."/>
            <person name="Nasser W."/>
            <person name="Brochier-Armanet C."/>
            <person name="Reverchon S."/>
        </authorList>
    </citation>
    <scope>NUCLEOTIDE SEQUENCE [LARGE SCALE GENOMIC DNA]</scope>
    <source>
        <strain evidence="2 3">NCPPB 569</strain>
    </source>
</reference>
<evidence type="ECO:0000313" key="3">
    <source>
        <dbReference type="Proteomes" id="UP000320591"/>
    </source>
</evidence>
<evidence type="ECO:0000256" key="1">
    <source>
        <dbReference type="ARBA" id="ARBA00010751"/>
    </source>
</evidence>